<dbReference type="Gene3D" id="3.40.50.720">
    <property type="entry name" value="NAD(P)-binding Rossmann-like Domain"/>
    <property type="match status" value="1"/>
</dbReference>
<comment type="cofactor">
    <cofactor evidence="1 5">
        <name>Zn(2+)</name>
        <dbReference type="ChEBI" id="CHEBI:29105"/>
    </cofactor>
</comment>
<evidence type="ECO:0000256" key="2">
    <source>
        <dbReference type="ARBA" id="ARBA00022723"/>
    </source>
</evidence>
<dbReference type="GO" id="GO:0016491">
    <property type="term" value="F:oxidoreductase activity"/>
    <property type="evidence" value="ECO:0007669"/>
    <property type="project" value="UniProtKB-KW"/>
</dbReference>
<dbReference type="Pfam" id="PF00107">
    <property type="entry name" value="ADH_zinc_N"/>
    <property type="match status" value="1"/>
</dbReference>
<dbReference type="InterPro" id="IPR036291">
    <property type="entry name" value="NAD(P)-bd_dom_sf"/>
</dbReference>
<evidence type="ECO:0000313" key="8">
    <source>
        <dbReference type="Proteomes" id="UP001258945"/>
    </source>
</evidence>
<dbReference type="CDD" id="cd05283">
    <property type="entry name" value="CAD1"/>
    <property type="match status" value="1"/>
</dbReference>
<dbReference type="EC" id="1.1.-.-" evidence="7"/>
<feature type="domain" description="Enoyl reductase (ER)" evidence="6">
    <location>
        <begin position="11"/>
        <end position="342"/>
    </location>
</feature>
<dbReference type="InterPro" id="IPR020843">
    <property type="entry name" value="ER"/>
</dbReference>
<dbReference type="PANTHER" id="PTHR42683">
    <property type="entry name" value="ALDEHYDE REDUCTASE"/>
    <property type="match status" value="1"/>
</dbReference>
<dbReference type="SUPFAM" id="SSF51735">
    <property type="entry name" value="NAD(P)-binding Rossmann-fold domains"/>
    <property type="match status" value="1"/>
</dbReference>
<accession>A0ABU3MDJ9</accession>
<gene>
    <name evidence="7" type="ORF">RQ831_07860</name>
</gene>
<proteinExistence type="inferred from homology"/>
<keyword evidence="4 7" id="KW-0560">Oxidoreductase</keyword>
<dbReference type="SMART" id="SM00829">
    <property type="entry name" value="PKS_ER"/>
    <property type="match status" value="1"/>
</dbReference>
<dbReference type="InterPro" id="IPR002328">
    <property type="entry name" value="ADH_Zn_CS"/>
</dbReference>
<dbReference type="InterPro" id="IPR029752">
    <property type="entry name" value="D-isomer_DH_CS1"/>
</dbReference>
<keyword evidence="8" id="KW-1185">Reference proteome</keyword>
<dbReference type="EMBL" id="JAVVDO010000009">
    <property type="protein sequence ID" value="MDT8330967.1"/>
    <property type="molecule type" value="Genomic_DNA"/>
</dbReference>
<keyword evidence="3 5" id="KW-0862">Zinc</keyword>
<name>A0ABU3MDJ9_9PROT</name>
<reference evidence="7 8" key="1">
    <citation type="journal article" date="2019" name="Microb. Pathog.">
        <title>Comparison of VITEK 2, MALDI-TOF MS, 16S rRNA gene sequencing, and whole-genome sequencing for identification of Roseomonas mucosa.</title>
        <authorList>
            <person name="Rudolph W.W."/>
            <person name="Gunzer F."/>
            <person name="Trauth M."/>
            <person name="Bunk B."/>
            <person name="Bigge R."/>
            <person name="Schrottner P."/>
        </authorList>
    </citation>
    <scope>NUCLEOTIDE SEQUENCE [LARGE SCALE GENOMIC DNA]</scope>
    <source>
        <strain evidence="7 8">DSM 103800</strain>
    </source>
</reference>
<dbReference type="PROSITE" id="PS00059">
    <property type="entry name" value="ADH_ZINC"/>
    <property type="match status" value="1"/>
</dbReference>
<evidence type="ECO:0000313" key="7">
    <source>
        <dbReference type="EMBL" id="MDT8330967.1"/>
    </source>
</evidence>
<protein>
    <submittedName>
        <fullName evidence="7">NAD(P)-dependent alcohol dehydrogenase</fullName>
        <ecNumber evidence="7">1.1.-.-</ecNumber>
    </submittedName>
</protein>
<keyword evidence="2 5" id="KW-0479">Metal-binding</keyword>
<dbReference type="PROSITE" id="PS00065">
    <property type="entry name" value="D_2_HYDROXYACID_DH_1"/>
    <property type="match status" value="1"/>
</dbReference>
<comment type="similarity">
    <text evidence="5">Belongs to the zinc-containing alcohol dehydrogenase family.</text>
</comment>
<evidence type="ECO:0000259" key="6">
    <source>
        <dbReference type="SMART" id="SM00829"/>
    </source>
</evidence>
<sequence>MFTCTGYAAEAATAPLAPFTFERRDPGPMDVRIDILYCGVCHSDLHQARNEWHNTLYPCVPGHEIVGRVTAVGETVTRFRVGDLAGVGCMVDSCRECASCQEGLEQYCERGFVGTYNGEDRQGGGHTFGGYSRAVVVDQAFVLKVPENLDLAAVAPLLCAGITTYSPLRHWKVGPGQRVGIVGLGGLGHMAVKFARAFGAHVVLFTTSASKVEDALRLGAHEVVLSRDEAAMAREANSFDFILDAVAAQHDINAYLGLLKRDGTLVQVGAPEQPLPVAVFSLIFKRRSFAGSLIGGIAETQEMLDFCGEHGITSDIEMIRMDEINAAYERMIRSDVKYRFVIDMATLPEAA</sequence>
<comment type="caution">
    <text evidence="7">The sequence shown here is derived from an EMBL/GenBank/DDBJ whole genome shotgun (WGS) entry which is preliminary data.</text>
</comment>
<evidence type="ECO:0000256" key="4">
    <source>
        <dbReference type="ARBA" id="ARBA00023002"/>
    </source>
</evidence>
<dbReference type="SUPFAM" id="SSF50129">
    <property type="entry name" value="GroES-like"/>
    <property type="match status" value="1"/>
</dbReference>
<evidence type="ECO:0000256" key="1">
    <source>
        <dbReference type="ARBA" id="ARBA00001947"/>
    </source>
</evidence>
<dbReference type="InterPro" id="IPR013149">
    <property type="entry name" value="ADH-like_C"/>
</dbReference>
<dbReference type="InterPro" id="IPR011032">
    <property type="entry name" value="GroES-like_sf"/>
</dbReference>
<evidence type="ECO:0000256" key="5">
    <source>
        <dbReference type="RuleBase" id="RU361277"/>
    </source>
</evidence>
<evidence type="ECO:0000256" key="3">
    <source>
        <dbReference type="ARBA" id="ARBA00022833"/>
    </source>
</evidence>
<organism evidence="7 8">
    <name type="scientific">Roseomonas gilardii</name>
    <dbReference type="NCBI Taxonomy" id="257708"/>
    <lineage>
        <taxon>Bacteria</taxon>
        <taxon>Pseudomonadati</taxon>
        <taxon>Pseudomonadota</taxon>
        <taxon>Alphaproteobacteria</taxon>
        <taxon>Acetobacterales</taxon>
        <taxon>Roseomonadaceae</taxon>
        <taxon>Roseomonas</taxon>
    </lineage>
</organism>
<dbReference type="Gene3D" id="3.90.180.10">
    <property type="entry name" value="Medium-chain alcohol dehydrogenases, catalytic domain"/>
    <property type="match status" value="1"/>
</dbReference>
<dbReference type="Proteomes" id="UP001258945">
    <property type="component" value="Unassembled WGS sequence"/>
</dbReference>
<dbReference type="InterPro" id="IPR047109">
    <property type="entry name" value="CAD-like"/>
</dbReference>
<dbReference type="RefSeq" id="WP_314281569.1">
    <property type="nucleotide sequence ID" value="NZ_JAVVDO010000009.1"/>
</dbReference>
<dbReference type="Pfam" id="PF08240">
    <property type="entry name" value="ADH_N"/>
    <property type="match status" value="1"/>
</dbReference>
<dbReference type="InterPro" id="IPR013154">
    <property type="entry name" value="ADH-like_N"/>
</dbReference>